<organism evidence="2 3">
    <name type="scientific">Micromonospora andamanensis</name>
    <dbReference type="NCBI Taxonomy" id="1287068"/>
    <lineage>
        <taxon>Bacteria</taxon>
        <taxon>Bacillati</taxon>
        <taxon>Actinomycetota</taxon>
        <taxon>Actinomycetes</taxon>
        <taxon>Micromonosporales</taxon>
        <taxon>Micromonosporaceae</taxon>
        <taxon>Micromonospora</taxon>
    </lineage>
</organism>
<protein>
    <submittedName>
        <fullName evidence="2">Uncharacterized protein</fullName>
    </submittedName>
</protein>
<accession>A0ABQ4HSI7</accession>
<dbReference type="EMBL" id="BOOZ01000007">
    <property type="protein sequence ID" value="GIJ08606.1"/>
    <property type="molecule type" value="Genomic_DNA"/>
</dbReference>
<sequence>MGFRGASIVTVRRRAVSRCFYRLGLPPSADDDRAPPYRALRRGGIPVSGAGRNADDPPGLPGRVVDLEEADNVVWRQCM</sequence>
<proteinExistence type="predicted"/>
<evidence type="ECO:0000313" key="3">
    <source>
        <dbReference type="Proteomes" id="UP000647017"/>
    </source>
</evidence>
<keyword evidence="3" id="KW-1185">Reference proteome</keyword>
<comment type="caution">
    <text evidence="2">The sequence shown here is derived from an EMBL/GenBank/DDBJ whole genome shotgun (WGS) entry which is preliminary data.</text>
</comment>
<gene>
    <name evidence="2" type="ORF">Van01_18200</name>
</gene>
<name>A0ABQ4HSI7_9ACTN</name>
<evidence type="ECO:0000313" key="2">
    <source>
        <dbReference type="EMBL" id="GIJ08606.1"/>
    </source>
</evidence>
<feature type="region of interest" description="Disordered" evidence="1">
    <location>
        <begin position="29"/>
        <end position="63"/>
    </location>
</feature>
<evidence type="ECO:0000256" key="1">
    <source>
        <dbReference type="SAM" id="MobiDB-lite"/>
    </source>
</evidence>
<dbReference type="Proteomes" id="UP000647017">
    <property type="component" value="Unassembled WGS sequence"/>
</dbReference>
<reference evidence="2 3" key="1">
    <citation type="submission" date="2021-01" db="EMBL/GenBank/DDBJ databases">
        <title>Whole genome shotgun sequence of Verrucosispora andamanensis NBRC 109075.</title>
        <authorList>
            <person name="Komaki H."/>
            <person name="Tamura T."/>
        </authorList>
    </citation>
    <scope>NUCLEOTIDE SEQUENCE [LARGE SCALE GENOMIC DNA]</scope>
    <source>
        <strain evidence="2 3">NBRC 109075</strain>
    </source>
</reference>